<dbReference type="GeneID" id="92366286"/>
<comment type="caution">
    <text evidence="2">The sequence shown here is derived from an EMBL/GenBank/DDBJ whole genome shotgun (WGS) entry which is preliminary data.</text>
</comment>
<dbReference type="EMBL" id="LRBS01000045">
    <property type="protein sequence ID" value="OII77120.1"/>
    <property type="molecule type" value="Genomic_DNA"/>
</dbReference>
<dbReference type="Proteomes" id="UP000186804">
    <property type="component" value="Unassembled WGS sequence"/>
</dbReference>
<protein>
    <submittedName>
        <fullName evidence="2">Uncharacterized protein</fullName>
    </submittedName>
</protein>
<gene>
    <name evidence="2" type="ORF">cand_021020</name>
</gene>
<dbReference type="AlphaFoldDB" id="A0A1J4MSF6"/>
<evidence type="ECO:0000256" key="1">
    <source>
        <dbReference type="SAM" id="MobiDB-lite"/>
    </source>
</evidence>
<evidence type="ECO:0000313" key="3">
    <source>
        <dbReference type="Proteomes" id="UP000186804"/>
    </source>
</evidence>
<dbReference type="VEuPathDB" id="CryptoDB:cand_021020"/>
<evidence type="ECO:0000313" key="2">
    <source>
        <dbReference type="EMBL" id="OII77120.1"/>
    </source>
</evidence>
<name>A0A1J4MSF6_9CRYT</name>
<organism evidence="2 3">
    <name type="scientific">Cryptosporidium andersoni</name>
    <dbReference type="NCBI Taxonomy" id="117008"/>
    <lineage>
        <taxon>Eukaryota</taxon>
        <taxon>Sar</taxon>
        <taxon>Alveolata</taxon>
        <taxon>Apicomplexa</taxon>
        <taxon>Conoidasida</taxon>
        <taxon>Coccidia</taxon>
        <taxon>Eucoccidiorida</taxon>
        <taxon>Eimeriorina</taxon>
        <taxon>Cryptosporidiidae</taxon>
        <taxon>Cryptosporidium</taxon>
    </lineage>
</organism>
<dbReference type="OrthoDB" id="342115at2759"/>
<sequence>MNNSRFQQFGDNVSNYGYAGVWPVSENVKVVPMGASGIPISDIYEEIVHPNKVHSNRPVPVGDHSYPIPVPIPVMTPGTCDITKDIINNDEEKKLENLNERTNGNINKSKSRYTSSNIKERSNIIQKPAVPLIETQAKKQVVTSTRPSNKIISKRTSVQNVTASNNGGARISSDQKPLSVPRQNSQTNKKSESTNIKNSTSKLRSDSKLSILNNNRGKNNGISTNLITSKHKDNMSTSDLKSKQGTKLNKSVEKIYKPPKKVQQDDKYYPDRYIEYNIPKYITQDSVDYPTVPYPVHFQQNKGSINQPYSYVVPDMPPNLVKKSVLQDTKLNNLNKGSFTYNQIPPSIKSATKIITEPTSILDKKVIETKELPKKLPSFGYNSQNSLDSLRNYSITAPNSSNLFNKITSSCYPKNMPAPLQINNNLSNPCYQTYSNHQNFGNLNSINNGLYESTKSCFDPMKTLLYCSGTEVNTPHNNISRRQTNFATPEDIFKPMVYETIVYPPGYFEYKKQMQDIKSNYIQENSDLSCYKCYQDPIIQDYDVNKQPITHQECNNICNLSEYAANPHKDGQKSDEPQIFVKTIGTMDHKNRIRPRTLC</sequence>
<accession>A0A1J4MSF6</accession>
<keyword evidence="3" id="KW-1185">Reference proteome</keyword>
<dbReference type="RefSeq" id="XP_067068966.1">
    <property type="nucleotide sequence ID" value="XM_067212332.1"/>
</dbReference>
<reference evidence="2 3" key="1">
    <citation type="submission" date="2016-10" db="EMBL/GenBank/DDBJ databases">
        <title>Reductive evolution of mitochondrial metabolism and differential evolution of invasion-related proteins in Cryptosporidium.</title>
        <authorList>
            <person name="Liu S."/>
            <person name="Roellig D.M."/>
            <person name="Guo Y."/>
            <person name="Li N."/>
            <person name="Frace M.A."/>
            <person name="Tang K."/>
            <person name="Zhang L."/>
            <person name="Feng Y."/>
            <person name="Xiao L."/>
        </authorList>
    </citation>
    <scope>NUCLEOTIDE SEQUENCE [LARGE SCALE GENOMIC DNA]</scope>
    <source>
        <strain evidence="2">30847</strain>
    </source>
</reference>
<feature type="region of interest" description="Disordered" evidence="1">
    <location>
        <begin position="154"/>
        <end position="226"/>
    </location>
</feature>
<proteinExistence type="predicted"/>